<feature type="domain" description="Glycosyl hydrolase family 98 putative carbohydrate-binding module" evidence="7">
    <location>
        <begin position="491"/>
        <end position="639"/>
    </location>
</feature>
<dbReference type="Gene3D" id="2.60.40.1180">
    <property type="entry name" value="Golgi alpha-mannosidase II"/>
    <property type="match status" value="1"/>
</dbReference>
<dbReference type="InterPro" id="IPR002241">
    <property type="entry name" value="Glyco_hydro_27"/>
</dbReference>
<dbReference type="GO" id="GO:0005975">
    <property type="term" value="P:carbohydrate metabolic process"/>
    <property type="evidence" value="ECO:0007669"/>
    <property type="project" value="InterPro"/>
</dbReference>
<reference evidence="8 9" key="1">
    <citation type="submission" date="2019-07" db="EMBL/GenBank/DDBJ databases">
        <title>Novel species isolated from glacier.</title>
        <authorList>
            <person name="Liu Q."/>
            <person name="Xin Y.-H."/>
        </authorList>
    </citation>
    <scope>NUCLEOTIDE SEQUENCE [LARGE SCALE GENOMIC DNA]</scope>
    <source>
        <strain evidence="8 9">LB1R16</strain>
    </source>
</reference>
<accession>A0A552UGI8</accession>
<comment type="similarity">
    <text evidence="1 5">Belongs to the glycosyl hydrolase 27 family.</text>
</comment>
<keyword evidence="5" id="KW-1015">Disulfide bond</keyword>
<dbReference type="InterPro" id="IPR013780">
    <property type="entry name" value="Glyco_hydro_b"/>
</dbReference>
<gene>
    <name evidence="8" type="ORF">FMM06_03950</name>
</gene>
<organism evidence="8 9">
    <name type="scientific">Glacieibacterium frigidum</name>
    <dbReference type="NCBI Taxonomy" id="2593303"/>
    <lineage>
        <taxon>Bacteria</taxon>
        <taxon>Pseudomonadati</taxon>
        <taxon>Pseudomonadota</taxon>
        <taxon>Alphaproteobacteria</taxon>
        <taxon>Sphingomonadales</taxon>
        <taxon>Sphingosinicellaceae</taxon>
        <taxon>Glacieibacterium</taxon>
    </lineage>
</organism>
<dbReference type="PRINTS" id="PR00740">
    <property type="entry name" value="GLHYDRLASE27"/>
</dbReference>
<dbReference type="InterPro" id="IPR038637">
    <property type="entry name" value="NPCBM_sf"/>
</dbReference>
<dbReference type="SUPFAM" id="SSF51445">
    <property type="entry name" value="(Trans)glycosidases"/>
    <property type="match status" value="1"/>
</dbReference>
<dbReference type="InterPro" id="IPR013222">
    <property type="entry name" value="Glyco_hyd_98_carb-bd"/>
</dbReference>
<dbReference type="SMART" id="SM00776">
    <property type="entry name" value="NPCBM"/>
    <property type="match status" value="1"/>
</dbReference>
<dbReference type="EC" id="3.2.1.22" evidence="5"/>
<keyword evidence="2 6" id="KW-0732">Signal</keyword>
<evidence type="ECO:0000313" key="9">
    <source>
        <dbReference type="Proteomes" id="UP000317894"/>
    </source>
</evidence>
<dbReference type="Pfam" id="PF17801">
    <property type="entry name" value="Melibiase_C"/>
    <property type="match status" value="1"/>
</dbReference>
<keyword evidence="3 5" id="KW-0378">Hydrolase</keyword>
<dbReference type="OrthoDB" id="9807519at2"/>
<evidence type="ECO:0000256" key="1">
    <source>
        <dbReference type="ARBA" id="ARBA00009743"/>
    </source>
</evidence>
<evidence type="ECO:0000259" key="7">
    <source>
        <dbReference type="SMART" id="SM00776"/>
    </source>
</evidence>
<keyword evidence="4 5" id="KW-0326">Glycosidase</keyword>
<dbReference type="Proteomes" id="UP000317894">
    <property type="component" value="Unassembled WGS sequence"/>
</dbReference>
<evidence type="ECO:0000256" key="5">
    <source>
        <dbReference type="RuleBase" id="RU361168"/>
    </source>
</evidence>
<dbReference type="AlphaFoldDB" id="A0A552UGI8"/>
<dbReference type="InterPro" id="IPR017853">
    <property type="entry name" value="GH"/>
</dbReference>
<sequence length="639" mass="69069">MHSRAYGLVSAIAVALAVSAQAAPAVDPLAPTAKWTAITRGDAAVPPMGWNSWNAFLTAIDEEKVMGTAEALVSTGLARLGYRYVNIDDGWWHKRRQSDGRMQIRTNIFPSAKVGGPQETSFRPLTDKLHAMGLKAGIYSDIGHNSCSQSGGSLNPQYLPEGSVAEREIGLAGNVDKDIQLYFKDWGFDYIKVDACGVDEQAQRRRARNGGGYNTHPNLIVDESLNRTNVPALRAAYQSVSDALQRARPNGDYVFSICAWGAGNVRAWGKEIGNVVRTSSDILPVWGRMLHVFDSAATRPLYAHPGAWNDPDMLFIGHGEFDVNHLVEAKSHFSLWAVINAPLLIGYDMRNAPKSLIDIWGNADLVAANQDKGGHQAVLAYDSNDVQIFVKTLAGTDRKIVAIFNRGVGPVDVLLMAKHLKFADGAPIVLRDLWSKATLDPFAKERSFKVAPRETLVFEASGTRALPDGQYLSEIPGRINVAHDGVVTPQADPTVHRSINPWEGTNSGGTRAMYAGWGGAMADQSPYGGTLLLRGEAFMTGIGILTNSRMEVRNDGAFRRFSARVGIDDNSLNTRDGARFLVYADGRLVAQSRALKFGDAPAVLTAVIGAAKIVELVVRQASGAQIPASAVWADAALLR</sequence>
<dbReference type="CDD" id="cd14792">
    <property type="entry name" value="GH27"/>
    <property type="match status" value="1"/>
</dbReference>
<dbReference type="Gene3D" id="3.20.20.70">
    <property type="entry name" value="Aldolase class I"/>
    <property type="match status" value="1"/>
</dbReference>
<dbReference type="InterPro" id="IPR013785">
    <property type="entry name" value="Aldolase_TIM"/>
</dbReference>
<dbReference type="PANTHER" id="PTHR11452:SF80">
    <property type="entry name" value="ALPHA-GALACTOSIDASE 1"/>
    <property type="match status" value="1"/>
</dbReference>
<comment type="catalytic activity">
    <reaction evidence="5">
        <text>Hydrolysis of terminal, non-reducing alpha-D-galactose residues in alpha-D-galactosides, including galactose oligosaccharides, galactomannans and galactolipids.</text>
        <dbReference type="EC" id="3.2.1.22"/>
    </reaction>
</comment>
<feature type="chain" id="PRO_5021766336" description="Alpha-galactosidase" evidence="6">
    <location>
        <begin position="23"/>
        <end position="639"/>
    </location>
</feature>
<dbReference type="InterPro" id="IPR041233">
    <property type="entry name" value="Melibiase_C"/>
</dbReference>
<keyword evidence="9" id="KW-1185">Reference proteome</keyword>
<dbReference type="Gene3D" id="2.60.120.1060">
    <property type="entry name" value="NPCBM/NEW2 domain"/>
    <property type="match status" value="1"/>
</dbReference>
<dbReference type="GO" id="GO:0004557">
    <property type="term" value="F:alpha-galactosidase activity"/>
    <property type="evidence" value="ECO:0007669"/>
    <property type="project" value="UniProtKB-EC"/>
</dbReference>
<dbReference type="PANTHER" id="PTHR11452">
    <property type="entry name" value="ALPHA-GALACTOSIDASE/ALPHA-N-ACETYLGALACTOSAMINIDASE"/>
    <property type="match status" value="1"/>
</dbReference>
<dbReference type="SUPFAM" id="SSF49785">
    <property type="entry name" value="Galactose-binding domain-like"/>
    <property type="match status" value="1"/>
</dbReference>
<evidence type="ECO:0000313" key="8">
    <source>
        <dbReference type="EMBL" id="TRW17336.1"/>
    </source>
</evidence>
<dbReference type="InterPro" id="IPR008979">
    <property type="entry name" value="Galactose-bd-like_sf"/>
</dbReference>
<evidence type="ECO:0000256" key="4">
    <source>
        <dbReference type="ARBA" id="ARBA00023295"/>
    </source>
</evidence>
<evidence type="ECO:0000256" key="6">
    <source>
        <dbReference type="SAM" id="SignalP"/>
    </source>
</evidence>
<protein>
    <recommendedName>
        <fullName evidence="5">Alpha-galactosidase</fullName>
        <ecNumber evidence="5">3.2.1.22</ecNumber>
    </recommendedName>
    <alternativeName>
        <fullName evidence="5">Melibiase</fullName>
    </alternativeName>
</protein>
<comment type="caution">
    <text evidence="8">The sequence shown here is derived from an EMBL/GenBank/DDBJ whole genome shotgun (WGS) entry which is preliminary data.</text>
</comment>
<evidence type="ECO:0000256" key="3">
    <source>
        <dbReference type="ARBA" id="ARBA00022801"/>
    </source>
</evidence>
<dbReference type="Pfam" id="PF08305">
    <property type="entry name" value="NPCBM"/>
    <property type="match status" value="1"/>
</dbReference>
<dbReference type="Pfam" id="PF16499">
    <property type="entry name" value="Melibiase_2"/>
    <property type="match status" value="1"/>
</dbReference>
<name>A0A552UGI8_9SPHN</name>
<dbReference type="EMBL" id="VJWA01000001">
    <property type="protein sequence ID" value="TRW17336.1"/>
    <property type="molecule type" value="Genomic_DNA"/>
</dbReference>
<evidence type="ECO:0000256" key="2">
    <source>
        <dbReference type="ARBA" id="ARBA00022729"/>
    </source>
</evidence>
<feature type="signal peptide" evidence="6">
    <location>
        <begin position="1"/>
        <end position="22"/>
    </location>
</feature>
<dbReference type="SUPFAM" id="SSF51011">
    <property type="entry name" value="Glycosyl hydrolase domain"/>
    <property type="match status" value="1"/>
</dbReference>
<proteinExistence type="inferred from homology"/>
<dbReference type="RefSeq" id="WP_143554881.1">
    <property type="nucleotide sequence ID" value="NZ_VJWA01000001.1"/>
</dbReference>